<feature type="transmembrane region" description="Helical" evidence="1">
    <location>
        <begin position="30"/>
        <end position="52"/>
    </location>
</feature>
<dbReference type="AlphaFoldDB" id="V3ZJ58"/>
<keyword evidence="3" id="KW-1185">Reference proteome</keyword>
<keyword evidence="1" id="KW-1133">Transmembrane helix</keyword>
<dbReference type="EMBL" id="KB203534">
    <property type="protein sequence ID" value="ESO84302.1"/>
    <property type="molecule type" value="Genomic_DNA"/>
</dbReference>
<name>V3ZJ58_LOTGI</name>
<evidence type="ECO:0000313" key="3">
    <source>
        <dbReference type="Proteomes" id="UP000030746"/>
    </source>
</evidence>
<evidence type="ECO:0000313" key="2">
    <source>
        <dbReference type="EMBL" id="ESO84302.1"/>
    </source>
</evidence>
<evidence type="ECO:0000256" key="1">
    <source>
        <dbReference type="SAM" id="Phobius"/>
    </source>
</evidence>
<keyword evidence="1" id="KW-0812">Transmembrane</keyword>
<reference evidence="2 3" key="1">
    <citation type="journal article" date="2013" name="Nature">
        <title>Insights into bilaterian evolution from three spiralian genomes.</title>
        <authorList>
            <person name="Simakov O."/>
            <person name="Marletaz F."/>
            <person name="Cho S.J."/>
            <person name="Edsinger-Gonzales E."/>
            <person name="Havlak P."/>
            <person name="Hellsten U."/>
            <person name="Kuo D.H."/>
            <person name="Larsson T."/>
            <person name="Lv J."/>
            <person name="Arendt D."/>
            <person name="Savage R."/>
            <person name="Osoegawa K."/>
            <person name="de Jong P."/>
            <person name="Grimwood J."/>
            <person name="Chapman J.A."/>
            <person name="Shapiro H."/>
            <person name="Aerts A."/>
            <person name="Otillar R.P."/>
            <person name="Terry A.Y."/>
            <person name="Boore J.L."/>
            <person name="Grigoriev I.V."/>
            <person name="Lindberg D.R."/>
            <person name="Seaver E.C."/>
            <person name="Weisblat D.A."/>
            <person name="Putnam N.H."/>
            <person name="Rokhsar D.S."/>
        </authorList>
    </citation>
    <scope>NUCLEOTIDE SEQUENCE [LARGE SCALE GENOMIC DNA]</scope>
</reference>
<organism evidence="2 3">
    <name type="scientific">Lottia gigantea</name>
    <name type="common">Giant owl limpet</name>
    <dbReference type="NCBI Taxonomy" id="225164"/>
    <lineage>
        <taxon>Eukaryota</taxon>
        <taxon>Metazoa</taxon>
        <taxon>Spiralia</taxon>
        <taxon>Lophotrochozoa</taxon>
        <taxon>Mollusca</taxon>
        <taxon>Gastropoda</taxon>
        <taxon>Patellogastropoda</taxon>
        <taxon>Lottioidea</taxon>
        <taxon>Lottiidae</taxon>
        <taxon>Lottia</taxon>
    </lineage>
</organism>
<protein>
    <submittedName>
        <fullName evidence="2">Uncharacterized protein</fullName>
    </submittedName>
</protein>
<proteinExistence type="predicted"/>
<accession>V3ZJ58</accession>
<dbReference type="Proteomes" id="UP000030746">
    <property type="component" value="Unassembled WGS sequence"/>
</dbReference>
<dbReference type="RefSeq" id="XP_009064915.1">
    <property type="nucleotide sequence ID" value="XM_009066667.1"/>
</dbReference>
<dbReference type="HOGENOM" id="CLU_2199948_0_0_1"/>
<sequence length="108" mass="12116">MASNEMEPFADLKLNSTSPGLLGSSNLEELYWIIPVVIAAIIFMFMAAYGLFNCIVNIGDSCMPKCYAACGCCRPSRDQDHEERIRLLDYSRPMYESSTNEDTSVQML</sequence>
<dbReference type="KEGG" id="lgi:LOTGIDRAFT_168744"/>
<dbReference type="CTD" id="20240962"/>
<keyword evidence="1" id="KW-0472">Membrane</keyword>
<dbReference type="GeneID" id="20240962"/>
<gene>
    <name evidence="2" type="ORF">LOTGIDRAFT_168744</name>
</gene>